<accession>A0AAV2EG73</accession>
<keyword evidence="7" id="KW-0812">Transmembrane</keyword>
<reference evidence="8 9" key="1">
    <citation type="submission" date="2024-04" db="EMBL/GenBank/DDBJ databases">
        <authorList>
            <person name="Fracassetti M."/>
        </authorList>
    </citation>
    <scope>NUCLEOTIDE SEQUENCE [LARGE SCALE GENOMIC DNA]</scope>
</reference>
<dbReference type="EMBL" id="OZ034817">
    <property type="protein sequence ID" value="CAL1384530.1"/>
    <property type="molecule type" value="Genomic_DNA"/>
</dbReference>
<evidence type="ECO:0000256" key="6">
    <source>
        <dbReference type="SAM" id="MobiDB-lite"/>
    </source>
</evidence>
<evidence type="ECO:0000256" key="4">
    <source>
        <dbReference type="ARBA" id="ARBA00023136"/>
    </source>
</evidence>
<dbReference type="AlphaFoldDB" id="A0AAV2EG73"/>
<dbReference type="PROSITE" id="PS51257">
    <property type="entry name" value="PROKAR_LIPOPROTEIN"/>
    <property type="match status" value="1"/>
</dbReference>
<organism evidence="8 9">
    <name type="scientific">Linum trigynum</name>
    <dbReference type="NCBI Taxonomy" id="586398"/>
    <lineage>
        <taxon>Eukaryota</taxon>
        <taxon>Viridiplantae</taxon>
        <taxon>Streptophyta</taxon>
        <taxon>Embryophyta</taxon>
        <taxon>Tracheophyta</taxon>
        <taxon>Spermatophyta</taxon>
        <taxon>Magnoliopsida</taxon>
        <taxon>eudicotyledons</taxon>
        <taxon>Gunneridae</taxon>
        <taxon>Pentapetalae</taxon>
        <taxon>rosids</taxon>
        <taxon>fabids</taxon>
        <taxon>Malpighiales</taxon>
        <taxon>Linaceae</taxon>
        <taxon>Linum</taxon>
    </lineage>
</organism>
<keyword evidence="5" id="KW-0325">Glycoprotein</keyword>
<comment type="subcellular location">
    <subcellularLocation>
        <location evidence="1">Membrane</location>
        <topology evidence="1">Single-pass type II membrane protein</topology>
    </subcellularLocation>
</comment>
<feature type="transmembrane region" description="Helical" evidence="7">
    <location>
        <begin position="14"/>
        <end position="36"/>
    </location>
</feature>
<evidence type="ECO:0000256" key="1">
    <source>
        <dbReference type="ARBA" id="ARBA00004606"/>
    </source>
</evidence>
<dbReference type="GO" id="GO:0016757">
    <property type="term" value="F:glycosyltransferase activity"/>
    <property type="evidence" value="ECO:0007669"/>
    <property type="project" value="UniProtKB-KW"/>
</dbReference>
<dbReference type="Pfam" id="PF02485">
    <property type="entry name" value="Branch"/>
    <property type="match status" value="1"/>
</dbReference>
<evidence type="ECO:0000256" key="2">
    <source>
        <dbReference type="ARBA" id="ARBA00022676"/>
    </source>
</evidence>
<evidence type="ECO:0008006" key="10">
    <source>
        <dbReference type="Google" id="ProtNLM"/>
    </source>
</evidence>
<protein>
    <recommendedName>
        <fullName evidence="10">Core-2/I-branching beta-1,6-N-acetylglucosaminyltransferase family protein</fullName>
    </recommendedName>
</protein>
<gene>
    <name evidence="8" type="ORF">LTRI10_LOCUS25729</name>
</gene>
<dbReference type="InterPro" id="IPR044174">
    <property type="entry name" value="BC10-like"/>
</dbReference>
<evidence type="ECO:0000256" key="7">
    <source>
        <dbReference type="SAM" id="Phobius"/>
    </source>
</evidence>
<dbReference type="PANTHER" id="PTHR31042:SF131">
    <property type="entry name" value="CORE-2_I-BRANCHING BETA-1,6-N-ACETYLGLUCOSAMINYLTRANSFERASE FAMILY PROTEIN"/>
    <property type="match status" value="1"/>
</dbReference>
<dbReference type="PANTHER" id="PTHR31042">
    <property type="entry name" value="CORE-2/I-BRANCHING BETA-1,6-N-ACETYLGLUCOSAMINYLTRANSFERASE FAMILY PROTEIN-RELATED"/>
    <property type="match status" value="1"/>
</dbReference>
<keyword evidence="4 7" id="KW-0472">Membrane</keyword>
<keyword evidence="2" id="KW-0328">Glycosyltransferase</keyword>
<sequence>MMKRKSDQKKLQSFVLYFFIFVGGLAFGVTACLYLRDISFYLRLYQFSVHTPPPAAQNVSVSSSVIIPSSSSTPHLAIDSREESKTTPSSLVSPPAEAEEGGAGDSRRRRREKGQNCTVCHGMDDEELLRRASMVPRVNASPPPYFRRPVAKVAFMFLTRGALPLAPLWELFFKGHEGFYSVYVHNLPNYNHTDPLDSVFHGRRIPSKDVGWGLPSMIEAERRLVANALLDSANHRFVLLSESCIPLFNFTTVYNYLLNSAHTFVELYDLPGPVGRGRYSPRMRPKIWPAQWRKGSQWFEMDRKLAVEVVSDRAYFPAFQRHCTGICYGDEHYLPTFVHVTGFGRRNSNRTLTWTDWSRGGPHPSSFSGKDVTPRLLEGMRNGTRCVYNGRETSYCYMFARKFESNALGSLLRAAPRVMQF</sequence>
<dbReference type="InterPro" id="IPR003406">
    <property type="entry name" value="Glyco_trans_14"/>
</dbReference>
<proteinExistence type="predicted"/>
<evidence type="ECO:0000313" key="9">
    <source>
        <dbReference type="Proteomes" id="UP001497516"/>
    </source>
</evidence>
<dbReference type="GO" id="GO:0016020">
    <property type="term" value="C:membrane"/>
    <property type="evidence" value="ECO:0007669"/>
    <property type="project" value="UniProtKB-SubCell"/>
</dbReference>
<keyword evidence="3" id="KW-0808">Transferase</keyword>
<evidence type="ECO:0000256" key="5">
    <source>
        <dbReference type="ARBA" id="ARBA00023180"/>
    </source>
</evidence>
<dbReference type="Proteomes" id="UP001497516">
    <property type="component" value="Chromosome 4"/>
</dbReference>
<evidence type="ECO:0000256" key="3">
    <source>
        <dbReference type="ARBA" id="ARBA00022679"/>
    </source>
</evidence>
<name>A0AAV2EG73_9ROSI</name>
<keyword evidence="7" id="KW-1133">Transmembrane helix</keyword>
<keyword evidence="9" id="KW-1185">Reference proteome</keyword>
<feature type="region of interest" description="Disordered" evidence="6">
    <location>
        <begin position="71"/>
        <end position="117"/>
    </location>
</feature>
<evidence type="ECO:0000313" key="8">
    <source>
        <dbReference type="EMBL" id="CAL1384530.1"/>
    </source>
</evidence>